<evidence type="ECO:0000259" key="4">
    <source>
        <dbReference type="PROSITE" id="PS50250"/>
    </source>
</evidence>
<evidence type="ECO:0000256" key="2">
    <source>
        <dbReference type="ARBA" id="ARBA00014932"/>
    </source>
</evidence>
<evidence type="ECO:0000313" key="5">
    <source>
        <dbReference type="EnsemblMetazoa" id="Aqu2.1.42591_001"/>
    </source>
</evidence>
<keyword evidence="3" id="KW-0647">Proteasome</keyword>
<reference evidence="5" key="2">
    <citation type="submission" date="2017-05" db="UniProtKB">
        <authorList>
            <consortium name="EnsemblMetazoa"/>
        </authorList>
    </citation>
    <scope>IDENTIFICATION</scope>
</reference>
<evidence type="ECO:0000256" key="3">
    <source>
        <dbReference type="ARBA" id="ARBA00022942"/>
    </source>
</evidence>
<proteinExistence type="inferred from homology"/>
<dbReference type="PROSITE" id="PS50250">
    <property type="entry name" value="PCI"/>
    <property type="match status" value="1"/>
</dbReference>
<dbReference type="eggNOG" id="KOG0687">
    <property type="taxonomic scope" value="Eukaryota"/>
</dbReference>
<dbReference type="OMA" id="RLHCKVD"/>
<keyword evidence="6" id="KW-1185">Reference proteome</keyword>
<feature type="domain" description="PCI" evidence="4">
    <location>
        <begin position="194"/>
        <end position="362"/>
    </location>
</feature>
<dbReference type="Proteomes" id="UP000007879">
    <property type="component" value="Unassembled WGS sequence"/>
</dbReference>
<organism evidence="5">
    <name type="scientific">Amphimedon queenslandica</name>
    <name type="common">Sponge</name>
    <dbReference type="NCBI Taxonomy" id="400682"/>
    <lineage>
        <taxon>Eukaryota</taxon>
        <taxon>Metazoa</taxon>
        <taxon>Porifera</taxon>
        <taxon>Demospongiae</taxon>
        <taxon>Heteroscleromorpha</taxon>
        <taxon>Haplosclerida</taxon>
        <taxon>Niphatidae</taxon>
        <taxon>Amphimedon</taxon>
    </lineage>
</organism>
<dbReference type="InterPro" id="IPR049549">
    <property type="entry name" value="RPN7_PSMD6_C"/>
</dbReference>
<dbReference type="InterPro" id="IPR045135">
    <property type="entry name" value="Rpn7_N"/>
</dbReference>
<dbReference type="PANTHER" id="PTHR14145:SF1">
    <property type="entry name" value="26S PROTEASOME NON-ATPASE REGULATORY SUBUNIT 6"/>
    <property type="match status" value="1"/>
</dbReference>
<gene>
    <name evidence="5" type="primary">100641997</name>
</gene>
<evidence type="ECO:0000256" key="1">
    <source>
        <dbReference type="ARBA" id="ARBA00005717"/>
    </source>
</evidence>
<dbReference type="FunFam" id="1.25.40.570:FF:000005">
    <property type="entry name" value="26S proteasome regulatory subunit N7"/>
    <property type="match status" value="1"/>
</dbReference>
<dbReference type="EnsemblMetazoa" id="Aqu2.1.42591_001">
    <property type="protein sequence ID" value="Aqu2.1.42591_001"/>
    <property type="gene ID" value="Aqu2.1.42591"/>
</dbReference>
<dbReference type="GO" id="GO:0005838">
    <property type="term" value="C:proteasome regulatory particle"/>
    <property type="evidence" value="ECO:0007669"/>
    <property type="project" value="TreeGrafter"/>
</dbReference>
<accession>A0A1X7VQE9</accession>
<dbReference type="InterPro" id="IPR019585">
    <property type="entry name" value="Rpn7/CSN1"/>
</dbReference>
<dbReference type="OrthoDB" id="1452at2759"/>
<dbReference type="Pfam" id="PF21154">
    <property type="entry name" value="RPN7_PSMD6_C"/>
    <property type="match status" value="1"/>
</dbReference>
<dbReference type="InterPro" id="IPR036390">
    <property type="entry name" value="WH_DNA-bd_sf"/>
</dbReference>
<dbReference type="KEGG" id="aqu:100641997"/>
<dbReference type="SMART" id="SM00088">
    <property type="entry name" value="PINT"/>
    <property type="match status" value="1"/>
</dbReference>
<comment type="similarity">
    <text evidence="1">Belongs to the proteasome subunit S10 family.</text>
</comment>
<dbReference type="GO" id="GO:0043161">
    <property type="term" value="P:proteasome-mediated ubiquitin-dependent protein catabolic process"/>
    <property type="evidence" value="ECO:0007669"/>
    <property type="project" value="TreeGrafter"/>
</dbReference>
<reference evidence="6" key="1">
    <citation type="journal article" date="2010" name="Nature">
        <title>The Amphimedon queenslandica genome and the evolution of animal complexity.</title>
        <authorList>
            <person name="Srivastava M."/>
            <person name="Simakov O."/>
            <person name="Chapman J."/>
            <person name="Fahey B."/>
            <person name="Gauthier M.E."/>
            <person name="Mitros T."/>
            <person name="Richards G.S."/>
            <person name="Conaco C."/>
            <person name="Dacre M."/>
            <person name="Hellsten U."/>
            <person name="Larroux C."/>
            <person name="Putnam N.H."/>
            <person name="Stanke M."/>
            <person name="Adamska M."/>
            <person name="Darling A."/>
            <person name="Degnan S.M."/>
            <person name="Oakley T.H."/>
            <person name="Plachetzki D.C."/>
            <person name="Zhai Y."/>
            <person name="Adamski M."/>
            <person name="Calcino A."/>
            <person name="Cummins S.F."/>
            <person name="Goodstein D.M."/>
            <person name="Harris C."/>
            <person name="Jackson D.J."/>
            <person name="Leys S.P."/>
            <person name="Shu S."/>
            <person name="Woodcroft B.J."/>
            <person name="Vervoort M."/>
            <person name="Kosik K.S."/>
            <person name="Manning G."/>
            <person name="Degnan B.M."/>
            <person name="Rokhsar D.S."/>
        </authorList>
    </citation>
    <scope>NUCLEOTIDE SEQUENCE [LARGE SCALE GENOMIC DNA]</scope>
</reference>
<dbReference type="EnsemblMetazoa" id="XM_003382934.3">
    <property type="protein sequence ID" value="XP_003382982.1"/>
    <property type="gene ID" value="LOC100641997"/>
</dbReference>
<dbReference type="Gene3D" id="1.25.40.570">
    <property type="match status" value="1"/>
</dbReference>
<name>A0A1X7VQE9_AMPQE</name>
<protein>
    <recommendedName>
        <fullName evidence="2">26S proteasome non-ATPase regulatory subunit 6</fullName>
    </recommendedName>
</protein>
<dbReference type="InterPro" id="IPR000717">
    <property type="entry name" value="PCI_dom"/>
</dbReference>
<dbReference type="Pfam" id="PF01399">
    <property type="entry name" value="PCI"/>
    <property type="match status" value="1"/>
</dbReference>
<dbReference type="Pfam" id="PF10602">
    <property type="entry name" value="RPN7"/>
    <property type="match status" value="1"/>
</dbReference>
<dbReference type="InParanoid" id="A0A1X7VQE9"/>
<evidence type="ECO:0000313" key="6">
    <source>
        <dbReference type="Proteomes" id="UP000007879"/>
    </source>
</evidence>
<sequence>MPLENLDEEGLPRNPDLQIAQWRFLLTVEDALINKETVWEQLMAAIKEKEMAPFYSSLCRDLQKPIDQSLLDEIQEINKTKIQQLDAAIEDAQTNFGEIETRDAFMKKAEYLCQIGDKDGAVSTFRLAYDKTVALGYRMDVIFYLLRIGLFYGDNELVKTNLEKAQSLVDEGGDWDRKNRLKVYTGLYALQIRDFKTTAVNFFDSMSTFTSTELMDYRTFVKYAIFSCMVALPRSELKKKVINGAEILEELYSYPELNQYVNSLYYCKYDKFFQSIMWVEREFTIDRYLWQHTCYYVREMRVKGYSQLLESYSSLSLHHMATCFGVSESFIDKELSRFIASGRLNCRIDKVAGVVETNRPDSKNFLYQSSIKQGDILLNRIQKLSRVINI</sequence>
<dbReference type="AlphaFoldDB" id="A0A1X7VQE9"/>
<dbReference type="PANTHER" id="PTHR14145">
    <property type="entry name" value="26S PROTESOME SUBUNIT 6"/>
    <property type="match status" value="1"/>
</dbReference>
<dbReference type="STRING" id="400682.A0A1X7VQE9"/>
<dbReference type="SUPFAM" id="SSF46785">
    <property type="entry name" value="Winged helix' DNA-binding domain"/>
    <property type="match status" value="1"/>
</dbReference>